<dbReference type="PANTHER" id="PTHR10357:SF209">
    <property type="entry name" value="PERIPLASMIC ALPHA-AMYLASE"/>
    <property type="match status" value="1"/>
</dbReference>
<dbReference type="InterPro" id="IPR017853">
    <property type="entry name" value="GH"/>
</dbReference>
<keyword evidence="4" id="KW-1185">Reference proteome</keyword>
<dbReference type="PANTHER" id="PTHR10357">
    <property type="entry name" value="ALPHA-AMYLASE FAMILY MEMBER"/>
    <property type="match status" value="1"/>
</dbReference>
<accession>A0ABV8JAB0</accession>
<dbReference type="CDD" id="cd11352">
    <property type="entry name" value="AmyAc_5"/>
    <property type="match status" value="1"/>
</dbReference>
<organism evidence="3 4">
    <name type="scientific">Actinoplanes subglobosus</name>
    <dbReference type="NCBI Taxonomy" id="1547892"/>
    <lineage>
        <taxon>Bacteria</taxon>
        <taxon>Bacillati</taxon>
        <taxon>Actinomycetota</taxon>
        <taxon>Actinomycetes</taxon>
        <taxon>Micromonosporales</taxon>
        <taxon>Micromonosporaceae</taxon>
        <taxon>Actinoplanes</taxon>
    </lineage>
</organism>
<feature type="region of interest" description="Disordered" evidence="1">
    <location>
        <begin position="45"/>
        <end position="69"/>
    </location>
</feature>
<dbReference type="Pfam" id="PF00128">
    <property type="entry name" value="Alpha-amylase"/>
    <property type="match status" value="1"/>
</dbReference>
<evidence type="ECO:0000313" key="4">
    <source>
        <dbReference type="Proteomes" id="UP001595867"/>
    </source>
</evidence>
<proteinExistence type="predicted"/>
<protein>
    <submittedName>
        <fullName evidence="3">Alpha-amylase family glycosyl hydrolase</fullName>
    </submittedName>
</protein>
<dbReference type="InterPro" id="IPR006047">
    <property type="entry name" value="GH13_cat_dom"/>
</dbReference>
<feature type="domain" description="Glycosyl hydrolase family 13 catalytic" evidence="2">
    <location>
        <begin position="33"/>
        <end position="503"/>
    </location>
</feature>
<sequence>MTLRRVADVDFVQLVDRDFHPSPAAWEDQVLYFLMLDRFSDGRERDYLDDDGEPVTTGTTPPLRAADHGNAITTDPDRARWEAAGADWAGGTLAGLRSKLGYLRRLGVTAIWISPVLRQVPGSDSYHGYGAQNFLDVDPHFGSADELRDLVSTAHQQGIRVILDVVVNHAGDVFGYDPDRYLTERDGVPFFDPRWDGRPYRIEGFREAGGKPLLPFGPVDGIAWPDGAVWPAELQRPGTFTGRGRIDNWDHHPEFVEGDFFGLKDIALGAGPVERYQPSPALRTLVRVYQYWIAFADLDGFRVDTVKHMDPGAARYFASAIHEFAQSIGKDNFYLIAEITGDRGFAYRTLEQVGMDAALGIADVQDRLEGLVKGVRDPAEYFGLFRNAFEIGKDSATWFRDRVVTGYDDHDQVRKGDRKARFAADGDGGRLAVAALALNAATLGIPCVYYGSEQGFDGAGGNDRYIREAMFGGDFGPFRSRGGHSFDEDHPTYRQFARFLALRRRLPALRRGRQYLREISGDGRNFGLPHVLGGRMLSVVPWSRILADDEVLAAVNTDPDQPRTAWVTVDADLHADGGTMTCRFSTDSTEEGRTVEVESRNGRSVEITVPAGGFVVYT</sequence>
<dbReference type="RefSeq" id="WP_378072835.1">
    <property type="nucleotide sequence ID" value="NZ_JBHSBL010000029.1"/>
</dbReference>
<keyword evidence="3" id="KW-0378">Hydrolase</keyword>
<evidence type="ECO:0000259" key="2">
    <source>
        <dbReference type="SMART" id="SM00642"/>
    </source>
</evidence>
<name>A0ABV8JAB0_9ACTN</name>
<dbReference type="Gene3D" id="3.20.20.80">
    <property type="entry name" value="Glycosidases"/>
    <property type="match status" value="2"/>
</dbReference>
<dbReference type="Proteomes" id="UP001595867">
    <property type="component" value="Unassembled WGS sequence"/>
</dbReference>
<dbReference type="SUPFAM" id="SSF51445">
    <property type="entry name" value="(Trans)glycosidases"/>
    <property type="match status" value="1"/>
</dbReference>
<dbReference type="EMBL" id="JBHSBL010000029">
    <property type="protein sequence ID" value="MFC4071964.1"/>
    <property type="molecule type" value="Genomic_DNA"/>
</dbReference>
<dbReference type="GO" id="GO:0016787">
    <property type="term" value="F:hydrolase activity"/>
    <property type="evidence" value="ECO:0007669"/>
    <property type="project" value="UniProtKB-KW"/>
</dbReference>
<comment type="caution">
    <text evidence="3">The sequence shown here is derived from an EMBL/GenBank/DDBJ whole genome shotgun (WGS) entry which is preliminary data.</text>
</comment>
<reference evidence="4" key="1">
    <citation type="journal article" date="2019" name="Int. J. Syst. Evol. Microbiol.">
        <title>The Global Catalogue of Microorganisms (GCM) 10K type strain sequencing project: providing services to taxonomists for standard genome sequencing and annotation.</title>
        <authorList>
            <consortium name="The Broad Institute Genomics Platform"/>
            <consortium name="The Broad Institute Genome Sequencing Center for Infectious Disease"/>
            <person name="Wu L."/>
            <person name="Ma J."/>
        </authorList>
    </citation>
    <scope>NUCLEOTIDE SEQUENCE [LARGE SCALE GENOMIC DNA]</scope>
    <source>
        <strain evidence="4">TBRC 5832</strain>
    </source>
</reference>
<gene>
    <name evidence="3" type="ORF">ACFO0C_44120</name>
</gene>
<evidence type="ECO:0000313" key="3">
    <source>
        <dbReference type="EMBL" id="MFC4071964.1"/>
    </source>
</evidence>
<dbReference type="SMART" id="SM00642">
    <property type="entry name" value="Aamy"/>
    <property type="match status" value="1"/>
</dbReference>
<evidence type="ECO:0000256" key="1">
    <source>
        <dbReference type="SAM" id="MobiDB-lite"/>
    </source>
</evidence>